<evidence type="ECO:0000313" key="2">
    <source>
        <dbReference type="Proteomes" id="UP000734218"/>
    </source>
</evidence>
<evidence type="ECO:0000313" key="1">
    <source>
        <dbReference type="EMBL" id="NJC33518.1"/>
    </source>
</evidence>
<accession>A0ABX0XK32</accession>
<organism evidence="1 2">
    <name type="scientific">Sphingomonas jejuensis</name>
    <dbReference type="NCBI Taxonomy" id="904715"/>
    <lineage>
        <taxon>Bacteria</taxon>
        <taxon>Pseudomonadati</taxon>
        <taxon>Pseudomonadota</taxon>
        <taxon>Alphaproteobacteria</taxon>
        <taxon>Sphingomonadales</taxon>
        <taxon>Sphingomonadaceae</taxon>
        <taxon>Sphingomonas</taxon>
    </lineage>
</organism>
<dbReference type="Proteomes" id="UP000734218">
    <property type="component" value="Unassembled WGS sequence"/>
</dbReference>
<dbReference type="RefSeq" id="WP_167953496.1">
    <property type="nucleotide sequence ID" value="NZ_JAATJE010000001.1"/>
</dbReference>
<name>A0ABX0XK32_9SPHN</name>
<protein>
    <submittedName>
        <fullName evidence="1">Uncharacterized protein</fullName>
    </submittedName>
</protein>
<dbReference type="EMBL" id="JAATJE010000001">
    <property type="protein sequence ID" value="NJC33518.1"/>
    <property type="molecule type" value="Genomic_DNA"/>
</dbReference>
<comment type="caution">
    <text evidence="1">The sequence shown here is derived from an EMBL/GenBank/DDBJ whole genome shotgun (WGS) entry which is preliminary data.</text>
</comment>
<keyword evidence="2" id="KW-1185">Reference proteome</keyword>
<proteinExistence type="predicted"/>
<gene>
    <name evidence="1" type="ORF">GGR88_000992</name>
</gene>
<sequence>MTMLFAIAASMILQVGGQILTRDGARIVRLLAIGLGGRQATVAVRR</sequence>
<reference evidence="1 2" key="1">
    <citation type="submission" date="2020-03" db="EMBL/GenBank/DDBJ databases">
        <title>Genomic Encyclopedia of Type Strains, Phase IV (KMG-IV): sequencing the most valuable type-strain genomes for metagenomic binning, comparative biology and taxonomic classification.</title>
        <authorList>
            <person name="Goeker M."/>
        </authorList>
    </citation>
    <scope>NUCLEOTIDE SEQUENCE [LARGE SCALE GENOMIC DNA]</scope>
    <source>
        <strain evidence="1 2">DSM 27651</strain>
    </source>
</reference>